<feature type="transmembrane region" description="Helical" evidence="1">
    <location>
        <begin position="6"/>
        <end position="29"/>
    </location>
</feature>
<evidence type="ECO:0000313" key="3">
    <source>
        <dbReference type="Proteomes" id="UP000198384"/>
    </source>
</evidence>
<feature type="transmembrane region" description="Helical" evidence="1">
    <location>
        <begin position="41"/>
        <end position="65"/>
    </location>
</feature>
<reference evidence="2 3" key="1">
    <citation type="submission" date="2017-06" db="EMBL/GenBank/DDBJ databases">
        <authorList>
            <person name="Kim H.J."/>
            <person name="Triplett B.A."/>
        </authorList>
    </citation>
    <scope>NUCLEOTIDE SEQUENCE [LARGE SCALE GENOMIC DNA]</scope>
    <source>
        <strain evidence="2 3">DSM 29150</strain>
    </source>
</reference>
<dbReference type="AlphaFoldDB" id="A0A238WHN7"/>
<dbReference type="Proteomes" id="UP000198384">
    <property type="component" value="Unassembled WGS sequence"/>
</dbReference>
<protein>
    <recommendedName>
        <fullName evidence="4">DUF2809 domain-containing protein</fullName>
    </recommendedName>
</protein>
<organism evidence="2 3">
    <name type="scientific">Lutibacter agarilyticus</name>
    <dbReference type="NCBI Taxonomy" id="1109740"/>
    <lineage>
        <taxon>Bacteria</taxon>
        <taxon>Pseudomonadati</taxon>
        <taxon>Bacteroidota</taxon>
        <taxon>Flavobacteriia</taxon>
        <taxon>Flavobacteriales</taxon>
        <taxon>Flavobacteriaceae</taxon>
        <taxon>Lutibacter</taxon>
    </lineage>
</organism>
<evidence type="ECO:0000313" key="2">
    <source>
        <dbReference type="EMBL" id="SNR45987.1"/>
    </source>
</evidence>
<dbReference type="InterPro" id="IPR021257">
    <property type="entry name" value="DUF2809"/>
</dbReference>
<keyword evidence="1" id="KW-1133">Transmembrane helix</keyword>
<dbReference type="EMBL" id="FZNT01000003">
    <property type="protein sequence ID" value="SNR45987.1"/>
    <property type="molecule type" value="Genomic_DNA"/>
</dbReference>
<dbReference type="Pfam" id="PF10990">
    <property type="entry name" value="DUF2809"/>
    <property type="match status" value="1"/>
</dbReference>
<gene>
    <name evidence="2" type="ORF">SAMN06265371_103225</name>
</gene>
<evidence type="ECO:0000256" key="1">
    <source>
        <dbReference type="SAM" id="Phobius"/>
    </source>
</evidence>
<proteinExistence type="predicted"/>
<keyword evidence="3" id="KW-1185">Reference proteome</keyword>
<name>A0A238WHN7_9FLAO</name>
<keyword evidence="1" id="KW-0472">Membrane</keyword>
<accession>A0A238WHN7</accession>
<evidence type="ECO:0008006" key="4">
    <source>
        <dbReference type="Google" id="ProtNLM"/>
    </source>
</evidence>
<sequence>MNLKPIYIALLTLCIAYTVEFLQLINVIEILNLEQHTITKIILGTTFSMHDIIAYTLGFLTIVLIEKINTFVAF</sequence>
<keyword evidence="1" id="KW-0812">Transmembrane</keyword>